<sequence length="88" mass="10607">MKLEIKNIGKIEDINELREKILEILEVSNDRILRKLIMDRMNSEFNGQINNIYFPGEEGKIKLKIQDEIYKKLMRPLEKLQIEKYKND</sequence>
<dbReference type="EMBL" id="FWWT01000016">
    <property type="protein sequence ID" value="SMB88807.1"/>
    <property type="molecule type" value="Genomic_DNA"/>
</dbReference>
<gene>
    <name evidence="1" type="ORF">SAMN00017405_0530</name>
</gene>
<accession>A0A1W1V5Y3</accession>
<dbReference type="OrthoDB" id="9801813at2"/>
<protein>
    <submittedName>
        <fullName evidence="1">Uncharacterized protein</fullName>
    </submittedName>
</protein>
<organism evidence="1 2">
    <name type="scientific">Desulfonispora thiosulfatigenes DSM 11270</name>
    <dbReference type="NCBI Taxonomy" id="656914"/>
    <lineage>
        <taxon>Bacteria</taxon>
        <taxon>Bacillati</taxon>
        <taxon>Bacillota</taxon>
        <taxon>Clostridia</taxon>
        <taxon>Eubacteriales</taxon>
        <taxon>Peptococcaceae</taxon>
        <taxon>Desulfonispora</taxon>
    </lineage>
</organism>
<evidence type="ECO:0000313" key="2">
    <source>
        <dbReference type="Proteomes" id="UP000192731"/>
    </source>
</evidence>
<proteinExistence type="predicted"/>
<name>A0A1W1V5Y3_DESTI</name>
<dbReference type="AlphaFoldDB" id="A0A1W1V5Y3"/>
<dbReference type="Proteomes" id="UP000192731">
    <property type="component" value="Unassembled WGS sequence"/>
</dbReference>
<evidence type="ECO:0000313" key="1">
    <source>
        <dbReference type="EMBL" id="SMB88807.1"/>
    </source>
</evidence>
<reference evidence="1 2" key="1">
    <citation type="submission" date="2017-04" db="EMBL/GenBank/DDBJ databases">
        <authorList>
            <person name="Afonso C.L."/>
            <person name="Miller P.J."/>
            <person name="Scott M.A."/>
            <person name="Spackman E."/>
            <person name="Goraichik I."/>
            <person name="Dimitrov K.M."/>
            <person name="Suarez D.L."/>
            <person name="Swayne D.E."/>
        </authorList>
    </citation>
    <scope>NUCLEOTIDE SEQUENCE [LARGE SCALE GENOMIC DNA]</scope>
    <source>
        <strain evidence="1 2">DSM 11270</strain>
    </source>
</reference>
<keyword evidence="2" id="KW-1185">Reference proteome</keyword>
<dbReference type="RefSeq" id="WP_084052919.1">
    <property type="nucleotide sequence ID" value="NZ_FWWT01000016.1"/>
</dbReference>